<evidence type="ECO:0000259" key="3">
    <source>
        <dbReference type="PROSITE" id="PS51186"/>
    </source>
</evidence>
<keyword evidence="2 5" id="KW-0012">Acyltransferase</keyword>
<dbReference type="Gene3D" id="3.30.559.30">
    <property type="entry name" value="Nonribosomal peptide synthetase, condensation domain"/>
    <property type="match status" value="1"/>
</dbReference>
<sequence>MRLTNVAQLRLPFGKLHGYDVAVQRTGVELPISFDQRRHVSLGQRPGSWMAISFRLPAKVALDELAAAWLEVVNRHGTLCSAFSQDEQGELRLEEINVSPGAWTQHPVASGQSMNDALRDVFDQACSPFNAPSHRLCLLETALESTVVIASDHSHVDMWSMLVIVRDLLRALGLSDDDVVPQPLAAASFTEHTRALAERERAPREVHQRWAEVLDASGSVMPRFPLPLGEPVPHAERVEVRDVLDVDDSAAFAAQAKEDSVSTLTAVISAMTSVTLDLAQAPLRAVFPVHSRYDHQWDNSVGWFITNAVIESADPSPLACAAAVKEAVRLGSWPLEEILEPWGGMPEAPGMFAISWLDLRRLPVRVDSIGLEAQYIGASIRTDGVMLWFILDDAGLHLRCRYPDTPEGREHVGGWLDALILKLRSQARASVGGLLRLGERRYRVQRAERSDVPAIVALLSDDELGAAREGEELVAYERAFDKISRDWSNYLAVVRDEQDTVIGTMQLSIIPGLSRKGTTRLQIEGVRVAASERSRGVGRAMLEWAHAHGRARGARLAQLTTDSSRLRAHAFYARLGYEQSHVGLKLQL</sequence>
<protein>
    <submittedName>
        <fullName evidence="5">GNAT family N-acetyltransferase</fullName>
        <ecNumber evidence="5">2.3.1.-</ecNumber>
    </submittedName>
</protein>
<dbReference type="InterPro" id="IPR023213">
    <property type="entry name" value="CAT-like_dom_sf"/>
</dbReference>
<dbReference type="InterPro" id="IPR050832">
    <property type="entry name" value="Bact_Acetyltransf"/>
</dbReference>
<dbReference type="SUPFAM" id="SSF55729">
    <property type="entry name" value="Acyl-CoA N-acyltransferases (Nat)"/>
    <property type="match status" value="1"/>
</dbReference>
<dbReference type="GO" id="GO:0016747">
    <property type="term" value="F:acyltransferase activity, transferring groups other than amino-acyl groups"/>
    <property type="evidence" value="ECO:0007669"/>
    <property type="project" value="InterPro"/>
</dbReference>
<accession>A0A5B8IN15</accession>
<organism evidence="5 7">
    <name type="scientific">Glutamicibacter halophytocola</name>
    <dbReference type="NCBI Taxonomy" id="1933880"/>
    <lineage>
        <taxon>Bacteria</taxon>
        <taxon>Bacillati</taxon>
        <taxon>Actinomycetota</taxon>
        <taxon>Actinomycetes</taxon>
        <taxon>Micrococcales</taxon>
        <taxon>Micrococcaceae</taxon>
        <taxon>Glutamicibacter</taxon>
    </lineage>
</organism>
<dbReference type="EMBL" id="CP102487">
    <property type="protein sequence ID" value="UUX58951.1"/>
    <property type="molecule type" value="Genomic_DNA"/>
</dbReference>
<dbReference type="OrthoDB" id="9789603at2"/>
<dbReference type="Proteomes" id="UP000320717">
    <property type="component" value="Chromosome"/>
</dbReference>
<evidence type="ECO:0000256" key="2">
    <source>
        <dbReference type="ARBA" id="ARBA00023315"/>
    </source>
</evidence>
<proteinExistence type="predicted"/>
<name>A0A5B8IN15_9MICC</name>
<dbReference type="EMBL" id="CP042260">
    <property type="protein sequence ID" value="QDY66813.1"/>
    <property type="molecule type" value="Genomic_DNA"/>
</dbReference>
<dbReference type="PANTHER" id="PTHR43877:SF2">
    <property type="entry name" value="AMINOALKYLPHOSPHONATE N-ACETYLTRANSFERASE-RELATED"/>
    <property type="match status" value="1"/>
</dbReference>
<dbReference type="EC" id="2.3.1.-" evidence="5"/>
<reference evidence="4 6" key="1">
    <citation type="submission" date="2019-07" db="EMBL/GenBank/DDBJ databases">
        <title>Complete Genome Sequence of drought tolerant Plant Growth-Promoting Rhizobacterium Glutamicibacter halophytocola DR408.</title>
        <authorList>
            <person name="Nishu S.D."/>
            <person name="Lee T.K."/>
        </authorList>
    </citation>
    <scope>NUCLEOTIDE SEQUENCE [LARGE SCALE GENOMIC DNA]</scope>
    <source>
        <strain evidence="4 6">DR408</strain>
    </source>
</reference>
<gene>
    <name evidence="4" type="ORF">FQA45_11030</name>
    <name evidence="5" type="ORF">NUH22_16915</name>
</gene>
<feature type="domain" description="N-acetyltransferase" evidence="3">
    <location>
        <begin position="442"/>
        <end position="588"/>
    </location>
</feature>
<evidence type="ECO:0000313" key="7">
    <source>
        <dbReference type="Proteomes" id="UP001060018"/>
    </source>
</evidence>
<dbReference type="CDD" id="cd04301">
    <property type="entry name" value="NAT_SF"/>
    <property type="match status" value="1"/>
</dbReference>
<evidence type="ECO:0000313" key="4">
    <source>
        <dbReference type="EMBL" id="QDY66813.1"/>
    </source>
</evidence>
<dbReference type="InterPro" id="IPR016181">
    <property type="entry name" value="Acyl_CoA_acyltransferase"/>
</dbReference>
<keyword evidence="1 5" id="KW-0808">Transferase</keyword>
<dbReference type="PROSITE" id="PS51186">
    <property type="entry name" value="GNAT"/>
    <property type="match status" value="1"/>
</dbReference>
<evidence type="ECO:0000313" key="6">
    <source>
        <dbReference type="Proteomes" id="UP000320717"/>
    </source>
</evidence>
<dbReference type="RefSeq" id="WP_146277029.1">
    <property type="nucleotide sequence ID" value="NZ_CP042260.1"/>
</dbReference>
<evidence type="ECO:0000313" key="5">
    <source>
        <dbReference type="EMBL" id="UUX58951.1"/>
    </source>
</evidence>
<reference evidence="5" key="2">
    <citation type="journal article" date="2022" name="Pest Manag. Sci.">
        <title>Glutamicibacter halophytocola-mediated host fitness of potato tuber moth on Solanaceae crops.</title>
        <authorList>
            <person name="Wang W."/>
            <person name="Xiao G."/>
            <person name="Du G."/>
            <person name="Chang L."/>
            <person name="Yang Y."/>
            <person name="Ye J."/>
            <person name="Chen B."/>
        </authorList>
    </citation>
    <scope>NUCLEOTIDE SEQUENCE</scope>
    <source>
        <strain evidence="5">S2</strain>
    </source>
</reference>
<dbReference type="Pfam" id="PF00668">
    <property type="entry name" value="Condensation"/>
    <property type="match status" value="1"/>
</dbReference>
<dbReference type="InterPro" id="IPR000182">
    <property type="entry name" value="GNAT_dom"/>
</dbReference>
<dbReference type="PANTHER" id="PTHR43877">
    <property type="entry name" value="AMINOALKYLPHOSPHONATE N-ACETYLTRANSFERASE-RELATED-RELATED"/>
    <property type="match status" value="1"/>
</dbReference>
<dbReference type="Proteomes" id="UP001060018">
    <property type="component" value="Chromosome"/>
</dbReference>
<dbReference type="Gene3D" id="3.40.630.30">
    <property type="match status" value="1"/>
</dbReference>
<keyword evidence="6" id="KW-1185">Reference proteome</keyword>
<dbReference type="InterPro" id="IPR001242">
    <property type="entry name" value="Condensation_dom"/>
</dbReference>
<dbReference type="GO" id="GO:0008610">
    <property type="term" value="P:lipid biosynthetic process"/>
    <property type="evidence" value="ECO:0007669"/>
    <property type="project" value="UniProtKB-ARBA"/>
</dbReference>
<dbReference type="SUPFAM" id="SSF52777">
    <property type="entry name" value="CoA-dependent acyltransferases"/>
    <property type="match status" value="2"/>
</dbReference>
<evidence type="ECO:0000256" key="1">
    <source>
        <dbReference type="ARBA" id="ARBA00022679"/>
    </source>
</evidence>
<dbReference type="AlphaFoldDB" id="A0A5B8IN15"/>
<dbReference type="Gene3D" id="3.30.559.10">
    <property type="entry name" value="Chloramphenicol acetyltransferase-like domain"/>
    <property type="match status" value="1"/>
</dbReference>
<dbReference type="Pfam" id="PF00583">
    <property type="entry name" value="Acetyltransf_1"/>
    <property type="match status" value="1"/>
</dbReference>